<dbReference type="AlphaFoldDB" id="A0A0G1AYU4"/>
<evidence type="ECO:0000259" key="2">
    <source>
        <dbReference type="Pfam" id="PF25917"/>
    </source>
</evidence>
<proteinExistence type="inferred from homology"/>
<dbReference type="Pfam" id="PF25917">
    <property type="entry name" value="BSH_RND"/>
    <property type="match status" value="1"/>
</dbReference>
<dbReference type="PANTHER" id="PTHR30469">
    <property type="entry name" value="MULTIDRUG RESISTANCE PROTEIN MDTA"/>
    <property type="match status" value="1"/>
</dbReference>
<dbReference type="Gene3D" id="2.40.420.20">
    <property type="match status" value="1"/>
</dbReference>
<dbReference type="Gene3D" id="2.40.50.100">
    <property type="match status" value="1"/>
</dbReference>
<dbReference type="NCBIfam" id="TIGR01730">
    <property type="entry name" value="RND_mfp"/>
    <property type="match status" value="1"/>
</dbReference>
<dbReference type="PANTHER" id="PTHR30469:SF33">
    <property type="entry name" value="SLR1207 PROTEIN"/>
    <property type="match status" value="1"/>
</dbReference>
<organism evidence="3 4">
    <name type="scientific">candidate division WWE3 bacterium GW2011_GWF1_42_14</name>
    <dbReference type="NCBI Taxonomy" id="1619138"/>
    <lineage>
        <taxon>Bacteria</taxon>
        <taxon>Katanobacteria</taxon>
    </lineage>
</organism>
<evidence type="ECO:0000256" key="1">
    <source>
        <dbReference type="ARBA" id="ARBA00009477"/>
    </source>
</evidence>
<protein>
    <submittedName>
        <fullName evidence="3">Efflux transporter, RND family, MFP subunit</fullName>
    </submittedName>
</protein>
<name>A0A0G1AYU4_UNCKA</name>
<evidence type="ECO:0000313" key="4">
    <source>
        <dbReference type="Proteomes" id="UP000033847"/>
    </source>
</evidence>
<dbReference type="InterPro" id="IPR058625">
    <property type="entry name" value="MdtA-like_BSH"/>
</dbReference>
<sequence>MKKLVSKKVIKLLLIGLPIALAVWFFLLRPKQLTALVRKVSVENIVVSRTVSASGQVKSDEQADLTFMSAGKISDILVEKGDKVKKGQFLAYLDGTTQFQTTQSYKDARDVALRNKDLFVQEKDANVSALGGEDAYDIKLRQLDELISQAEASYKAQLSILSNSYIYAPFAGTIIDVNKKVGETVVIGETVMTLANMDKFIFEITIDQEDYGLIKIGQYAKIMLDSYDTFEFKTTVTQVPLTANPVTGVFEIEIPLSGDADHALAIGMLGDAYIDVLTTENEVRALTIDEIFYDVSDNPFVWVVENGKLKKLPVELGIEGDIYTEIKTEINEVVVPAQENQKLTEGYFAKVIN</sequence>
<accession>A0A0G1AYU4</accession>
<gene>
    <name evidence="3" type="ORF">UV00_C0003G0083</name>
</gene>
<dbReference type="GO" id="GO:1990281">
    <property type="term" value="C:efflux pump complex"/>
    <property type="evidence" value="ECO:0007669"/>
    <property type="project" value="TreeGrafter"/>
</dbReference>
<reference evidence="3 4" key="1">
    <citation type="journal article" date="2015" name="Nature">
        <title>rRNA introns, odd ribosomes, and small enigmatic genomes across a large radiation of phyla.</title>
        <authorList>
            <person name="Brown C.T."/>
            <person name="Hug L.A."/>
            <person name="Thomas B.C."/>
            <person name="Sharon I."/>
            <person name="Castelle C.J."/>
            <person name="Singh A."/>
            <person name="Wilkins M.J."/>
            <person name="Williams K.H."/>
            <person name="Banfield J.F."/>
        </authorList>
    </citation>
    <scope>NUCLEOTIDE SEQUENCE [LARGE SCALE GENOMIC DNA]</scope>
</reference>
<dbReference type="EMBL" id="LCCU01000003">
    <property type="protein sequence ID" value="KKS39251.1"/>
    <property type="molecule type" value="Genomic_DNA"/>
</dbReference>
<dbReference type="Proteomes" id="UP000033847">
    <property type="component" value="Unassembled WGS sequence"/>
</dbReference>
<evidence type="ECO:0000313" key="3">
    <source>
        <dbReference type="EMBL" id="KKS39251.1"/>
    </source>
</evidence>
<feature type="domain" description="Multidrug resistance protein MdtA-like barrel-sandwich hybrid" evidence="2">
    <location>
        <begin position="63"/>
        <end position="191"/>
    </location>
</feature>
<dbReference type="GO" id="GO:0015562">
    <property type="term" value="F:efflux transmembrane transporter activity"/>
    <property type="evidence" value="ECO:0007669"/>
    <property type="project" value="TreeGrafter"/>
</dbReference>
<dbReference type="SUPFAM" id="SSF111369">
    <property type="entry name" value="HlyD-like secretion proteins"/>
    <property type="match status" value="1"/>
</dbReference>
<dbReference type="InterPro" id="IPR006143">
    <property type="entry name" value="RND_pump_MFP"/>
</dbReference>
<comment type="caution">
    <text evidence="3">The sequence shown here is derived from an EMBL/GenBank/DDBJ whole genome shotgun (WGS) entry which is preliminary data.</text>
</comment>
<dbReference type="Gene3D" id="2.40.30.170">
    <property type="match status" value="1"/>
</dbReference>
<comment type="similarity">
    <text evidence="1">Belongs to the membrane fusion protein (MFP) (TC 8.A.1) family.</text>
</comment>